<dbReference type="AlphaFoldDB" id="A0AAV0YLF5"/>
<gene>
    <name evidence="2" type="ORF">VFH_I218200</name>
</gene>
<evidence type="ECO:0000313" key="2">
    <source>
        <dbReference type="EMBL" id="CAI8585673.1"/>
    </source>
</evidence>
<organism evidence="2 3">
    <name type="scientific">Vicia faba</name>
    <name type="common">Broad bean</name>
    <name type="synonym">Faba vulgaris</name>
    <dbReference type="NCBI Taxonomy" id="3906"/>
    <lineage>
        <taxon>Eukaryota</taxon>
        <taxon>Viridiplantae</taxon>
        <taxon>Streptophyta</taxon>
        <taxon>Embryophyta</taxon>
        <taxon>Tracheophyta</taxon>
        <taxon>Spermatophyta</taxon>
        <taxon>Magnoliopsida</taxon>
        <taxon>eudicotyledons</taxon>
        <taxon>Gunneridae</taxon>
        <taxon>Pentapetalae</taxon>
        <taxon>rosids</taxon>
        <taxon>fabids</taxon>
        <taxon>Fabales</taxon>
        <taxon>Fabaceae</taxon>
        <taxon>Papilionoideae</taxon>
        <taxon>50 kb inversion clade</taxon>
        <taxon>NPAAA clade</taxon>
        <taxon>Hologalegina</taxon>
        <taxon>IRL clade</taxon>
        <taxon>Fabeae</taxon>
        <taxon>Vicia</taxon>
    </lineage>
</organism>
<sequence length="102" mass="11199">MHKIIPPPSVAVMLSTVPVSVATSQPLPPPYFVSIHPETHCEDDEKMKSMQGAEVLSLKDCFGLKQEDNEDGSKLRSPNPRNPKTEIPTENGESDEQLQSDA</sequence>
<dbReference type="EMBL" id="OX451736">
    <property type="protein sequence ID" value="CAI8585673.1"/>
    <property type="molecule type" value="Genomic_DNA"/>
</dbReference>
<feature type="compositionally biased region" description="Basic and acidic residues" evidence="1">
    <location>
        <begin position="65"/>
        <end position="74"/>
    </location>
</feature>
<evidence type="ECO:0000256" key="1">
    <source>
        <dbReference type="SAM" id="MobiDB-lite"/>
    </source>
</evidence>
<reference evidence="2 3" key="1">
    <citation type="submission" date="2023-01" db="EMBL/GenBank/DDBJ databases">
        <authorList>
            <person name="Kreplak J."/>
        </authorList>
    </citation>
    <scope>NUCLEOTIDE SEQUENCE [LARGE SCALE GENOMIC DNA]</scope>
</reference>
<feature type="region of interest" description="Disordered" evidence="1">
    <location>
        <begin position="64"/>
        <end position="102"/>
    </location>
</feature>
<feature type="compositionally biased region" description="Acidic residues" evidence="1">
    <location>
        <begin position="92"/>
        <end position="102"/>
    </location>
</feature>
<keyword evidence="3" id="KW-1185">Reference proteome</keyword>
<protein>
    <submittedName>
        <fullName evidence="2">Uncharacterized protein</fullName>
    </submittedName>
</protein>
<evidence type="ECO:0000313" key="3">
    <source>
        <dbReference type="Proteomes" id="UP001157006"/>
    </source>
</evidence>
<name>A0AAV0YLF5_VICFA</name>
<accession>A0AAV0YLF5</accession>
<proteinExistence type="predicted"/>
<dbReference type="Proteomes" id="UP001157006">
    <property type="component" value="Chromosome 1L"/>
</dbReference>